<evidence type="ECO:0000256" key="3">
    <source>
        <dbReference type="PROSITE-ProRule" id="PRU00339"/>
    </source>
</evidence>
<keyword evidence="2 3" id="KW-0802">TPR repeat</keyword>
<keyword evidence="5" id="KW-1185">Reference proteome</keyword>
<dbReference type="InterPro" id="IPR019734">
    <property type="entry name" value="TPR_rpt"/>
</dbReference>
<name>A0ABS1VEQ2_9PROT</name>
<dbReference type="Proteomes" id="UP000606490">
    <property type="component" value="Unassembled WGS sequence"/>
</dbReference>
<reference evidence="4 5" key="1">
    <citation type="submission" date="2021-01" db="EMBL/GenBank/DDBJ databases">
        <title>Belnapia mucosa sp. nov. and Belnapia arida sp. nov., isolated from the Tabernas Desert (Almeria, Spain).</title>
        <authorList>
            <person name="Molina-Menor E."/>
            <person name="Vidal-Verdu A."/>
            <person name="Calonge A."/>
            <person name="Satari L."/>
            <person name="Pereto Magraner J."/>
            <person name="Porcar Miralles M."/>
        </authorList>
    </citation>
    <scope>NUCLEOTIDE SEQUENCE [LARGE SCALE GENOMIC DNA]</scope>
    <source>
        <strain evidence="4 5">T6</strain>
    </source>
</reference>
<feature type="repeat" description="TPR" evidence="3">
    <location>
        <begin position="81"/>
        <end position="114"/>
    </location>
</feature>
<dbReference type="Pfam" id="PF00515">
    <property type="entry name" value="TPR_1"/>
    <property type="match status" value="1"/>
</dbReference>
<dbReference type="InterPro" id="IPR050498">
    <property type="entry name" value="Ycf3"/>
</dbReference>
<protein>
    <submittedName>
        <fullName evidence="4">Tetratricopeptide repeat protein</fullName>
    </submittedName>
</protein>
<dbReference type="RefSeq" id="WP_202828615.1">
    <property type="nucleotide sequence ID" value="NZ_JAEUXJ010000021.1"/>
</dbReference>
<gene>
    <name evidence="4" type="ORF">JMJ55_26445</name>
</gene>
<dbReference type="Pfam" id="PF07719">
    <property type="entry name" value="TPR_2"/>
    <property type="match status" value="1"/>
</dbReference>
<sequence>MTMGWAMGNHMMYGLHQKGQMVTLVMAAIFYTMLAPGFAQSSAHDRDWVTCTKSSTTSEPDQVINGCSRVIARNSEPQQLKMALVQRGYAYAAKNQHSLAIDDFSRVIQQHPNDALGYMGRGSAYDGSGQHLKAIADYNRAIRLKPDEPYAYGSRGMAHKAMGEYDKAIADFTHALRLNIENPALTHALRGLSYERKRDIAKASADFQKSLQLDPNNRVALLGQARLQRTTDTQAQQRPGSEERFTEVVATLIMMPMPGMPSYIPARMARFQLSRSARLVRETSPSFGLTDRDVELIMANRPGSAVLVENAENRAILAKFLADLQAQGLQPVGKGSAWYSYRFRSP</sequence>
<evidence type="ECO:0000313" key="4">
    <source>
        <dbReference type="EMBL" id="MBL6458873.1"/>
    </source>
</evidence>
<feature type="repeat" description="TPR" evidence="3">
    <location>
        <begin position="149"/>
        <end position="182"/>
    </location>
</feature>
<dbReference type="SUPFAM" id="SSF48452">
    <property type="entry name" value="TPR-like"/>
    <property type="match status" value="1"/>
</dbReference>
<evidence type="ECO:0000313" key="5">
    <source>
        <dbReference type="Proteomes" id="UP000606490"/>
    </source>
</evidence>
<accession>A0ABS1VEQ2</accession>
<dbReference type="SMART" id="SM00028">
    <property type="entry name" value="TPR"/>
    <property type="match status" value="4"/>
</dbReference>
<comment type="caution">
    <text evidence="4">The sequence shown here is derived from an EMBL/GenBank/DDBJ whole genome shotgun (WGS) entry which is preliminary data.</text>
</comment>
<dbReference type="InterPro" id="IPR013105">
    <property type="entry name" value="TPR_2"/>
</dbReference>
<organism evidence="4 5">
    <name type="scientific">Belnapia mucosa</name>
    <dbReference type="NCBI Taxonomy" id="2804532"/>
    <lineage>
        <taxon>Bacteria</taxon>
        <taxon>Pseudomonadati</taxon>
        <taxon>Pseudomonadota</taxon>
        <taxon>Alphaproteobacteria</taxon>
        <taxon>Acetobacterales</taxon>
        <taxon>Roseomonadaceae</taxon>
        <taxon>Belnapia</taxon>
    </lineage>
</organism>
<dbReference type="Gene3D" id="1.25.40.10">
    <property type="entry name" value="Tetratricopeptide repeat domain"/>
    <property type="match status" value="1"/>
</dbReference>
<proteinExistence type="predicted"/>
<feature type="repeat" description="TPR" evidence="3">
    <location>
        <begin position="115"/>
        <end position="148"/>
    </location>
</feature>
<feature type="repeat" description="TPR" evidence="3">
    <location>
        <begin position="184"/>
        <end position="217"/>
    </location>
</feature>
<evidence type="ECO:0000256" key="1">
    <source>
        <dbReference type="ARBA" id="ARBA00022737"/>
    </source>
</evidence>
<dbReference type="Pfam" id="PF13432">
    <property type="entry name" value="TPR_16"/>
    <property type="match status" value="1"/>
</dbReference>
<dbReference type="PROSITE" id="PS50005">
    <property type="entry name" value="TPR"/>
    <property type="match status" value="4"/>
</dbReference>
<dbReference type="PANTHER" id="PTHR44858">
    <property type="entry name" value="TETRATRICOPEPTIDE REPEAT PROTEIN 6"/>
    <property type="match status" value="1"/>
</dbReference>
<keyword evidence="1" id="KW-0677">Repeat</keyword>
<dbReference type="PANTHER" id="PTHR44858:SF1">
    <property type="entry name" value="UDP-N-ACETYLGLUCOSAMINE--PEPTIDE N-ACETYLGLUCOSAMINYLTRANSFERASE SPINDLY-RELATED"/>
    <property type="match status" value="1"/>
</dbReference>
<dbReference type="InterPro" id="IPR011990">
    <property type="entry name" value="TPR-like_helical_dom_sf"/>
</dbReference>
<evidence type="ECO:0000256" key="2">
    <source>
        <dbReference type="ARBA" id="ARBA00022803"/>
    </source>
</evidence>
<dbReference type="EMBL" id="JAEUXJ010000021">
    <property type="protein sequence ID" value="MBL6458873.1"/>
    <property type="molecule type" value="Genomic_DNA"/>
</dbReference>